<gene>
    <name evidence="2" type="ORF">Q5M86_09220</name>
</gene>
<reference evidence="2" key="1">
    <citation type="submission" date="2023-07" db="EMBL/GenBank/DDBJ databases">
        <title>Mucosal microbiota of week-old chicken and adult hens.</title>
        <authorList>
            <person name="Volf J."/>
            <person name="Karasova D."/>
            <person name="Crhanova M."/>
            <person name="Faldynova M."/>
            <person name="Prikrylova H."/>
            <person name="Zeman M."/>
            <person name="Babak V."/>
            <person name="Rajova J."/>
            <person name="Rychlik I."/>
        </authorList>
    </citation>
    <scope>NUCLEOTIDE SEQUENCE</scope>
    <source>
        <strain evidence="2">ET902</strain>
    </source>
</reference>
<evidence type="ECO:0000256" key="1">
    <source>
        <dbReference type="SAM" id="MobiDB-lite"/>
    </source>
</evidence>
<protein>
    <submittedName>
        <fullName evidence="2">Uncharacterized protein</fullName>
    </submittedName>
</protein>
<feature type="region of interest" description="Disordered" evidence="1">
    <location>
        <begin position="1"/>
        <end position="54"/>
    </location>
</feature>
<organism evidence="2 3">
    <name type="scientific">Brachyspira innocens</name>
    <dbReference type="NCBI Taxonomy" id="13264"/>
    <lineage>
        <taxon>Bacteria</taxon>
        <taxon>Pseudomonadati</taxon>
        <taxon>Spirochaetota</taxon>
        <taxon>Spirochaetia</taxon>
        <taxon>Brachyspirales</taxon>
        <taxon>Brachyspiraceae</taxon>
        <taxon>Brachyspira</taxon>
    </lineage>
</organism>
<comment type="caution">
    <text evidence="2">The sequence shown here is derived from an EMBL/GenBank/DDBJ whole genome shotgun (WGS) entry which is preliminary data.</text>
</comment>
<name>A0ABT8YYK0_9SPIR</name>
<keyword evidence="3" id="KW-1185">Reference proteome</keyword>
<feature type="compositionally biased region" description="Polar residues" evidence="1">
    <location>
        <begin position="31"/>
        <end position="54"/>
    </location>
</feature>
<dbReference type="RefSeq" id="WP_304385318.1">
    <property type="nucleotide sequence ID" value="NZ_JAUPBL010000043.1"/>
</dbReference>
<evidence type="ECO:0000313" key="2">
    <source>
        <dbReference type="EMBL" id="MDO7020953.1"/>
    </source>
</evidence>
<proteinExistence type="predicted"/>
<evidence type="ECO:0000313" key="3">
    <source>
        <dbReference type="Proteomes" id="UP001175147"/>
    </source>
</evidence>
<sequence length="54" mass="6152">MSEKKKHPNNEGDMVNPNKGFDGNNIRFDKNQGNIGWQKNPLNPANQKNSNDKK</sequence>
<accession>A0ABT8YYK0</accession>
<dbReference type="Proteomes" id="UP001175147">
    <property type="component" value="Unassembled WGS sequence"/>
</dbReference>
<dbReference type="EMBL" id="JAUPBM010000119">
    <property type="protein sequence ID" value="MDO7020953.1"/>
    <property type="molecule type" value="Genomic_DNA"/>
</dbReference>